<dbReference type="SUPFAM" id="SSF48726">
    <property type="entry name" value="Immunoglobulin"/>
    <property type="match status" value="1"/>
</dbReference>
<name>A0A087U4J1_STEMI</name>
<dbReference type="InterPro" id="IPR000742">
    <property type="entry name" value="EGF"/>
</dbReference>
<evidence type="ECO:0000259" key="2">
    <source>
        <dbReference type="PROSITE" id="PS50026"/>
    </source>
</evidence>
<feature type="domain" description="EGF-like" evidence="2">
    <location>
        <begin position="37"/>
        <end position="71"/>
    </location>
</feature>
<gene>
    <name evidence="3" type="ORF">X975_14399</name>
</gene>
<dbReference type="OrthoDB" id="6133584at2759"/>
<dbReference type="AlphaFoldDB" id="A0A087U4J1"/>
<evidence type="ECO:0000313" key="4">
    <source>
        <dbReference type="Proteomes" id="UP000054359"/>
    </source>
</evidence>
<dbReference type="Gene3D" id="2.60.40.10">
    <property type="entry name" value="Immunoglobulins"/>
    <property type="match status" value="1"/>
</dbReference>
<dbReference type="InterPro" id="IPR013783">
    <property type="entry name" value="Ig-like_fold"/>
</dbReference>
<feature type="non-terminal residue" evidence="3">
    <location>
        <position position="1"/>
    </location>
</feature>
<dbReference type="Gene3D" id="2.10.25.10">
    <property type="entry name" value="Laminin"/>
    <property type="match status" value="1"/>
</dbReference>
<evidence type="ECO:0000313" key="3">
    <source>
        <dbReference type="EMBL" id="KFM72280.1"/>
    </source>
</evidence>
<accession>A0A087U4J1</accession>
<dbReference type="Proteomes" id="UP000054359">
    <property type="component" value="Unassembled WGS sequence"/>
</dbReference>
<sequence>LEDGGLYKCLAKNILGNATASATVNVTLTATGSLHGHIVPCPRRNFCLNGGVCNLYASIQEYICECAEGYT</sequence>
<comment type="caution">
    <text evidence="1">Lacks conserved residue(s) required for the propagation of feature annotation.</text>
</comment>
<reference evidence="3 4" key="1">
    <citation type="submission" date="2013-11" db="EMBL/GenBank/DDBJ databases">
        <title>Genome sequencing of Stegodyphus mimosarum.</title>
        <authorList>
            <person name="Bechsgaard J."/>
        </authorList>
    </citation>
    <scope>NUCLEOTIDE SEQUENCE [LARGE SCALE GENOMIC DNA]</scope>
</reference>
<dbReference type="EMBL" id="KK118120">
    <property type="protein sequence ID" value="KFM72280.1"/>
    <property type="molecule type" value="Genomic_DNA"/>
</dbReference>
<dbReference type="PROSITE" id="PS50026">
    <property type="entry name" value="EGF_3"/>
    <property type="match status" value="1"/>
</dbReference>
<dbReference type="SUPFAM" id="SSF57196">
    <property type="entry name" value="EGF/Laminin"/>
    <property type="match status" value="1"/>
</dbReference>
<dbReference type="Pfam" id="PF00008">
    <property type="entry name" value="EGF"/>
    <property type="match status" value="1"/>
</dbReference>
<keyword evidence="1" id="KW-1015">Disulfide bond</keyword>
<dbReference type="InterPro" id="IPR036179">
    <property type="entry name" value="Ig-like_dom_sf"/>
</dbReference>
<keyword evidence="4" id="KW-1185">Reference proteome</keyword>
<evidence type="ECO:0000256" key="1">
    <source>
        <dbReference type="PROSITE-ProRule" id="PRU00076"/>
    </source>
</evidence>
<proteinExistence type="predicted"/>
<organism evidence="3 4">
    <name type="scientific">Stegodyphus mimosarum</name>
    <name type="common">African social velvet spider</name>
    <dbReference type="NCBI Taxonomy" id="407821"/>
    <lineage>
        <taxon>Eukaryota</taxon>
        <taxon>Metazoa</taxon>
        <taxon>Ecdysozoa</taxon>
        <taxon>Arthropoda</taxon>
        <taxon>Chelicerata</taxon>
        <taxon>Arachnida</taxon>
        <taxon>Araneae</taxon>
        <taxon>Araneomorphae</taxon>
        <taxon>Entelegynae</taxon>
        <taxon>Eresoidea</taxon>
        <taxon>Eresidae</taxon>
        <taxon>Stegodyphus</taxon>
    </lineage>
</organism>
<feature type="disulfide bond" evidence="1">
    <location>
        <begin position="47"/>
        <end position="64"/>
    </location>
</feature>
<keyword evidence="1" id="KW-0245">EGF-like domain</keyword>
<protein>
    <submittedName>
        <fullName evidence="3">Pro-neuregulin-2, membrane-bound isoform</fullName>
    </submittedName>
</protein>
<feature type="non-terminal residue" evidence="3">
    <location>
        <position position="71"/>
    </location>
</feature>